<dbReference type="GO" id="GO:0060287">
    <property type="term" value="P:epithelial cilium movement involved in determination of left/right asymmetry"/>
    <property type="evidence" value="ECO:0007669"/>
    <property type="project" value="TreeGrafter"/>
</dbReference>
<protein>
    <recommendedName>
        <fullName evidence="2">Coiled-coil domain-containing protein 39</fullName>
    </recommendedName>
</protein>
<dbReference type="VEuPathDB" id="VectorBase:PPAI000235"/>
<dbReference type="GO" id="GO:0005576">
    <property type="term" value="C:extracellular region"/>
    <property type="evidence" value="ECO:0007669"/>
    <property type="project" value="GOC"/>
</dbReference>
<dbReference type="Proteomes" id="UP000092462">
    <property type="component" value="Unassembled WGS sequence"/>
</dbReference>
<accession>A0A1B0CYR3</accession>
<dbReference type="AlphaFoldDB" id="A0A1B0CYR3"/>
<dbReference type="InterPro" id="IPR033290">
    <property type="entry name" value="CCDC39"/>
</dbReference>
<dbReference type="Pfam" id="PF24161">
    <property type="entry name" value="CCDC39"/>
    <property type="match status" value="1"/>
</dbReference>
<reference evidence="5" key="1">
    <citation type="submission" date="2022-08" db="UniProtKB">
        <authorList>
            <consortium name="EnsemblMetazoa"/>
        </authorList>
    </citation>
    <scope>IDENTIFICATION</scope>
    <source>
        <strain evidence="5">Israel</strain>
    </source>
</reference>
<dbReference type="EnsemblMetazoa" id="PPAI000235-RA">
    <property type="protein sequence ID" value="PPAI000235-PA"/>
    <property type="gene ID" value="PPAI000235"/>
</dbReference>
<evidence type="ECO:0000256" key="4">
    <source>
        <dbReference type="ARBA" id="ARBA00045182"/>
    </source>
</evidence>
<keyword evidence="6" id="KW-1185">Reference proteome</keyword>
<dbReference type="EMBL" id="AJVK01020327">
    <property type="status" value="NOT_ANNOTATED_CDS"/>
    <property type="molecule type" value="Genomic_DNA"/>
</dbReference>
<dbReference type="GO" id="GO:0005930">
    <property type="term" value="C:axoneme"/>
    <property type="evidence" value="ECO:0007669"/>
    <property type="project" value="InterPro"/>
</dbReference>
<comment type="similarity">
    <text evidence="1">Belongs to the CCDC39 family.</text>
</comment>
<dbReference type="PANTHER" id="PTHR18962:SF0">
    <property type="entry name" value="COILED-COIL DOMAIN-CONTAINING PROTEIN 39"/>
    <property type="match status" value="1"/>
</dbReference>
<name>A0A1B0CYR3_PHLPP</name>
<proteinExistence type="inferred from homology"/>
<dbReference type="GO" id="GO:0060285">
    <property type="term" value="P:cilium-dependent cell motility"/>
    <property type="evidence" value="ECO:0007669"/>
    <property type="project" value="TreeGrafter"/>
</dbReference>
<dbReference type="PANTHER" id="PTHR18962">
    <property type="entry name" value="COILED-COIL DOMAIN-CONTAINING PROTEIN 39"/>
    <property type="match status" value="1"/>
</dbReference>
<sequence>MSENEDSHLQKDLKTFYHELNEVNNRQEVTQKDLNRMKRCIEHFDGEISWIKEALREWTEVTARGEATNKLIERYCKQDASRANTLEAKRQLLQRSIMKQRERLVVCEEQQKSLENILERTAQLYQQGNSERRTLIATWKEACLQMSQREKEIEEAERDLQYSREITKKKEKRSEDLSGNLESHVAKGREIEQDIAELNVKISDDRSRLTNLTDALALKVSEMESLGKSLVSTSQELQRQRQKNRQWLNEKNTKDNLLIDWQNIYEDLSKRHETFRSKKYNADERLRQLEELIEVEERNIKILSGETNKLTTAIYKAQQHLSELQGEEKVRDMEIQGLESTIKRMRAFAGNQATEIGRQTAILYHLDFEIQQTLARLDNMSGKSIELDTDCVEKIQEQEEIYVRKHKTLILLQSQINSIEEGRKRLDYVFNCDAQELEKLTSRLKETQLRCESGEKHIRQATVANQEKLVDQSILKMKVQQFERQLENQSERKYNFEKHRLELEVAINQRFLDIQAQKKILVAKKKHLTDERQHLRAEIGDRSVKIENLKKRYQLIEDVLKRNEDGSAMTPIQIRLRAAQEKQILLKEGNELNAKVLKAEADIKAMENTVRLVNFANENYKRNFVTVEEDSPLLQELENLQDVYFQAVRKLKNLRGNLVFKADQLNTLNEQKESIERELEEIIRVKGDRNDVLMKIHKELLEQKVKLHRAEREMKQAFKAAKLRLNDSEFLAIQEVRPDLSYAWDQQRFDSPCQVSGFFRFQKFLLENCDVLDQHDHETKN</sequence>
<comment type="function">
    <text evidence="4">Required for assembly of dynein regulatory complex (DRC) and inner dynein arm (IDA) complexes, which are responsible for ciliary beat regulation, thereby playing a central role in motility in cilia and flagella. Probably acts together with CCDC40 to form a molecular ruler that determines the 96 nanometer (nm) repeat length and arrangements of components in cilia and flagella. Not required for outer dynein arm complexes assembly.</text>
</comment>
<evidence type="ECO:0000256" key="3">
    <source>
        <dbReference type="ARBA" id="ARBA00023054"/>
    </source>
</evidence>
<evidence type="ECO:0000256" key="2">
    <source>
        <dbReference type="ARBA" id="ARBA00016725"/>
    </source>
</evidence>
<organism evidence="5 6">
    <name type="scientific">Phlebotomus papatasi</name>
    <name type="common">Sandfly</name>
    <dbReference type="NCBI Taxonomy" id="29031"/>
    <lineage>
        <taxon>Eukaryota</taxon>
        <taxon>Metazoa</taxon>
        <taxon>Ecdysozoa</taxon>
        <taxon>Arthropoda</taxon>
        <taxon>Hexapoda</taxon>
        <taxon>Insecta</taxon>
        <taxon>Pterygota</taxon>
        <taxon>Neoptera</taxon>
        <taxon>Endopterygota</taxon>
        <taxon>Diptera</taxon>
        <taxon>Nematocera</taxon>
        <taxon>Psychodoidea</taxon>
        <taxon>Psychodidae</taxon>
        <taxon>Phlebotomus</taxon>
        <taxon>Phlebotomus</taxon>
    </lineage>
</organism>
<dbReference type="VEuPathDB" id="VectorBase:PPAPM1_009257"/>
<keyword evidence="3" id="KW-0175">Coiled coil</keyword>
<evidence type="ECO:0000313" key="5">
    <source>
        <dbReference type="EnsemblMetazoa" id="PPAI000235-PA"/>
    </source>
</evidence>
<dbReference type="GO" id="GO:0036159">
    <property type="term" value="P:inner dynein arm assembly"/>
    <property type="evidence" value="ECO:0007669"/>
    <property type="project" value="InterPro"/>
</dbReference>
<evidence type="ECO:0000256" key="1">
    <source>
        <dbReference type="ARBA" id="ARBA00005805"/>
    </source>
</evidence>
<evidence type="ECO:0000313" key="6">
    <source>
        <dbReference type="Proteomes" id="UP000092462"/>
    </source>
</evidence>